<sequence>MKKTYYSLGIFSLAIAIIGIYFYSIIYGTQIKHDTKIYIKSTDSLPQVLIALDSVCNDISDIKTVASLKKYNHVKPGMYILKEDMSANSIINLLRSGKQTPIKVTFNNQNYIENLAGRLAQQIEADSISILNSLINSDFLKQEGFTHKTVLNMCMPYTYDCYWTISPNQLRDKLLQAYKRFWNANRIAKANKLNLSQNEIISLASIVHKETSYKPERSKVAGVYLNRVRVGMPLQADPTIIYALKEKYGRDTVIKRVLKKDLDINSPYNTYNNRSIPPSAIAMPDIDAIDAVLNAERHPYYYFCASPDKLGTHNFAKNLSQHNRNAAAYQRWLNNHRIHR</sequence>
<proteinExistence type="inferred from homology"/>
<evidence type="ECO:0000256" key="2">
    <source>
        <dbReference type="ARBA" id="ARBA00022692"/>
    </source>
</evidence>
<dbReference type="Proteomes" id="UP000184109">
    <property type="component" value="Unassembled WGS sequence"/>
</dbReference>
<dbReference type="GO" id="GO:0009252">
    <property type="term" value="P:peptidoglycan biosynthetic process"/>
    <property type="evidence" value="ECO:0007669"/>
    <property type="project" value="UniProtKB-UniRule"/>
</dbReference>
<dbReference type="EMBL" id="FQXQ01000003">
    <property type="protein sequence ID" value="SHH71919.1"/>
    <property type="molecule type" value="Genomic_DNA"/>
</dbReference>
<accession>A0A1M5V9I2</accession>
<comment type="similarity">
    <text evidence="7">Belongs to the transglycosylase MltG family.</text>
</comment>
<feature type="site" description="Important for catalytic activity" evidence="7">
    <location>
        <position position="210"/>
    </location>
</feature>
<keyword evidence="1 7" id="KW-1003">Cell membrane</keyword>
<evidence type="ECO:0000256" key="5">
    <source>
        <dbReference type="ARBA" id="ARBA00023239"/>
    </source>
</evidence>
<dbReference type="PANTHER" id="PTHR30518:SF2">
    <property type="entry name" value="ENDOLYTIC MUREIN TRANSGLYCOSYLASE"/>
    <property type="match status" value="1"/>
</dbReference>
<evidence type="ECO:0000256" key="4">
    <source>
        <dbReference type="ARBA" id="ARBA00023136"/>
    </source>
</evidence>
<dbReference type="Gene3D" id="3.30.160.60">
    <property type="entry name" value="Classic Zinc Finger"/>
    <property type="match status" value="1"/>
</dbReference>
<evidence type="ECO:0000256" key="3">
    <source>
        <dbReference type="ARBA" id="ARBA00022989"/>
    </source>
</evidence>
<keyword evidence="5 7" id="KW-0456">Lyase</keyword>
<evidence type="ECO:0000313" key="9">
    <source>
        <dbReference type="Proteomes" id="UP000184109"/>
    </source>
</evidence>
<keyword evidence="3 7" id="KW-1133">Transmembrane helix</keyword>
<name>A0A1M5V9I2_9FLAO</name>
<keyword evidence="9" id="KW-1185">Reference proteome</keyword>
<feature type="transmembrane region" description="Helical" evidence="7">
    <location>
        <begin position="6"/>
        <end position="26"/>
    </location>
</feature>
<dbReference type="GO" id="GO:0008932">
    <property type="term" value="F:lytic endotransglycosylase activity"/>
    <property type="evidence" value="ECO:0007669"/>
    <property type="project" value="UniProtKB-UniRule"/>
</dbReference>
<comment type="catalytic activity">
    <reaction evidence="7">
        <text>a peptidoglycan chain = a peptidoglycan chain with N-acetyl-1,6-anhydromuramyl-[peptide] at the reducing end + a peptidoglycan chain with N-acetylglucosamine at the non-reducing end.</text>
        <dbReference type="EC" id="4.2.2.29"/>
    </reaction>
</comment>
<keyword evidence="6 7" id="KW-0961">Cell wall biogenesis/degradation</keyword>
<evidence type="ECO:0000256" key="6">
    <source>
        <dbReference type="ARBA" id="ARBA00023316"/>
    </source>
</evidence>
<keyword evidence="4 7" id="KW-0472">Membrane</keyword>
<keyword evidence="2 7" id="KW-0812">Transmembrane</keyword>
<dbReference type="NCBIfam" id="TIGR00247">
    <property type="entry name" value="endolytic transglycosylase MltG"/>
    <property type="match status" value="1"/>
</dbReference>
<dbReference type="STRING" id="1195760.SAMN05444281_1627"/>
<evidence type="ECO:0000313" key="8">
    <source>
        <dbReference type="EMBL" id="SHH71919.1"/>
    </source>
</evidence>
<dbReference type="PANTHER" id="PTHR30518">
    <property type="entry name" value="ENDOLYTIC MUREIN TRANSGLYCOSYLASE"/>
    <property type="match status" value="1"/>
</dbReference>
<dbReference type="RefSeq" id="WP_073120359.1">
    <property type="nucleotide sequence ID" value="NZ_BMEN01000003.1"/>
</dbReference>
<comment type="subcellular location">
    <subcellularLocation>
        <location evidence="7">Cell membrane</location>
        <topology evidence="7">Single-pass membrane protein</topology>
    </subcellularLocation>
</comment>
<dbReference type="HAMAP" id="MF_02065">
    <property type="entry name" value="MltG"/>
    <property type="match status" value="1"/>
</dbReference>
<reference evidence="9" key="1">
    <citation type="submission" date="2016-11" db="EMBL/GenBank/DDBJ databases">
        <authorList>
            <person name="Varghese N."/>
            <person name="Submissions S."/>
        </authorList>
    </citation>
    <scope>NUCLEOTIDE SEQUENCE [LARGE SCALE GENOMIC DNA]</scope>
    <source>
        <strain evidence="9">DSM 100572</strain>
    </source>
</reference>
<dbReference type="OrthoDB" id="9814591at2"/>
<dbReference type="AlphaFoldDB" id="A0A1M5V9I2"/>
<evidence type="ECO:0000256" key="1">
    <source>
        <dbReference type="ARBA" id="ARBA00022475"/>
    </source>
</evidence>
<dbReference type="InterPro" id="IPR003770">
    <property type="entry name" value="MLTG-like"/>
</dbReference>
<dbReference type="CDD" id="cd08010">
    <property type="entry name" value="MltG_like"/>
    <property type="match status" value="1"/>
</dbReference>
<gene>
    <name evidence="7" type="primary">mltG</name>
    <name evidence="8" type="ORF">SAMN05444281_1627</name>
</gene>
<organism evidence="8 9">
    <name type="scientific">Wenyingzhuangia marina</name>
    <dbReference type="NCBI Taxonomy" id="1195760"/>
    <lineage>
        <taxon>Bacteria</taxon>
        <taxon>Pseudomonadati</taxon>
        <taxon>Bacteroidota</taxon>
        <taxon>Flavobacteriia</taxon>
        <taxon>Flavobacteriales</taxon>
        <taxon>Flavobacteriaceae</taxon>
        <taxon>Wenyingzhuangia</taxon>
    </lineage>
</organism>
<evidence type="ECO:0000256" key="7">
    <source>
        <dbReference type="HAMAP-Rule" id="MF_02065"/>
    </source>
</evidence>
<dbReference type="GO" id="GO:0071555">
    <property type="term" value="P:cell wall organization"/>
    <property type="evidence" value="ECO:0007669"/>
    <property type="project" value="UniProtKB-KW"/>
</dbReference>
<dbReference type="GO" id="GO:0005886">
    <property type="term" value="C:plasma membrane"/>
    <property type="evidence" value="ECO:0007669"/>
    <property type="project" value="UniProtKB-SubCell"/>
</dbReference>
<protein>
    <recommendedName>
        <fullName evidence="7">Endolytic murein transglycosylase</fullName>
        <ecNumber evidence="7">4.2.2.29</ecNumber>
    </recommendedName>
    <alternativeName>
        <fullName evidence="7">Peptidoglycan lytic transglycosylase</fullName>
    </alternativeName>
    <alternativeName>
        <fullName evidence="7">Peptidoglycan polymerization terminase</fullName>
    </alternativeName>
</protein>
<dbReference type="EC" id="4.2.2.29" evidence="7"/>
<comment type="function">
    <text evidence="7">Functions as a peptidoglycan terminase that cleaves nascent peptidoglycan strands endolytically to terminate their elongation.</text>
</comment>
<dbReference type="Pfam" id="PF02618">
    <property type="entry name" value="YceG"/>
    <property type="match status" value="1"/>
</dbReference>